<evidence type="ECO:0000256" key="2">
    <source>
        <dbReference type="PROSITE-ProRule" id="PRU00557"/>
    </source>
</evidence>
<dbReference type="Proteomes" id="UP000007151">
    <property type="component" value="Unassembled WGS sequence"/>
</dbReference>
<dbReference type="SMART" id="SM00638">
    <property type="entry name" value="LPD_N"/>
    <property type="match status" value="1"/>
</dbReference>
<feature type="signal peptide" evidence="3">
    <location>
        <begin position="1"/>
        <end position="19"/>
    </location>
</feature>
<name>A0A212FAV5_DANPL</name>
<gene>
    <name evidence="5" type="ORF">KGM_213188</name>
</gene>
<evidence type="ECO:0000313" key="6">
    <source>
        <dbReference type="Proteomes" id="UP000007151"/>
    </source>
</evidence>
<dbReference type="PANTHER" id="PTHR13024">
    <property type="entry name" value="MICROSOMAL TRIGLYCERIDE TRANSFER PROTEIN, LARGE SUBUNIT"/>
    <property type="match status" value="1"/>
</dbReference>
<dbReference type="GO" id="GO:0005548">
    <property type="term" value="F:phospholipid transporter activity"/>
    <property type="evidence" value="ECO:0007669"/>
    <property type="project" value="InterPro"/>
</dbReference>
<dbReference type="InterPro" id="IPR001747">
    <property type="entry name" value="Vitellogenin_N"/>
</dbReference>
<dbReference type="InterPro" id="IPR015816">
    <property type="entry name" value="Vitellinogen_b-sht_N"/>
</dbReference>
<keyword evidence="6" id="KW-1185">Reference proteome</keyword>
<feature type="chain" id="PRO_5011118449" evidence="3">
    <location>
        <begin position="20"/>
        <end position="894"/>
    </location>
</feature>
<dbReference type="EMBL" id="AGBW02009415">
    <property type="protein sequence ID" value="OWR50861.1"/>
    <property type="molecule type" value="Genomic_DNA"/>
</dbReference>
<comment type="caution">
    <text evidence="2">Lacks conserved residue(s) required for the propagation of feature annotation.</text>
</comment>
<dbReference type="eggNOG" id="KOG4337">
    <property type="taxonomic scope" value="Eukaryota"/>
</dbReference>
<organism evidence="5 6">
    <name type="scientific">Danaus plexippus plexippus</name>
    <dbReference type="NCBI Taxonomy" id="278856"/>
    <lineage>
        <taxon>Eukaryota</taxon>
        <taxon>Metazoa</taxon>
        <taxon>Ecdysozoa</taxon>
        <taxon>Arthropoda</taxon>
        <taxon>Hexapoda</taxon>
        <taxon>Insecta</taxon>
        <taxon>Pterygota</taxon>
        <taxon>Neoptera</taxon>
        <taxon>Endopterygota</taxon>
        <taxon>Lepidoptera</taxon>
        <taxon>Glossata</taxon>
        <taxon>Ditrysia</taxon>
        <taxon>Papilionoidea</taxon>
        <taxon>Nymphalidae</taxon>
        <taxon>Danainae</taxon>
        <taxon>Danaini</taxon>
        <taxon>Danaina</taxon>
        <taxon>Danaus</taxon>
        <taxon>Danaus</taxon>
    </lineage>
</organism>
<evidence type="ECO:0000256" key="1">
    <source>
        <dbReference type="ARBA" id="ARBA00022729"/>
    </source>
</evidence>
<feature type="domain" description="Vitellogenin" evidence="4">
    <location>
        <begin position="30"/>
        <end position="542"/>
    </location>
</feature>
<dbReference type="InParanoid" id="A0A212FAV5"/>
<dbReference type="InterPro" id="IPR011030">
    <property type="entry name" value="Lipovitellin_superhlx_dom"/>
</dbReference>
<dbReference type="Gene3D" id="1.25.10.20">
    <property type="entry name" value="Vitellinogen, superhelical"/>
    <property type="match status" value="1"/>
</dbReference>
<dbReference type="PANTHER" id="PTHR13024:SF0">
    <property type="entry name" value="MICROSOMAL TRIACYLGLYCEROL TRANSFER PROTEIN"/>
    <property type="match status" value="1"/>
</dbReference>
<dbReference type="GO" id="GO:0005794">
    <property type="term" value="C:Golgi apparatus"/>
    <property type="evidence" value="ECO:0007669"/>
    <property type="project" value="TreeGrafter"/>
</dbReference>
<dbReference type="GO" id="GO:0005783">
    <property type="term" value="C:endoplasmic reticulum"/>
    <property type="evidence" value="ECO:0007669"/>
    <property type="project" value="TreeGrafter"/>
</dbReference>
<evidence type="ECO:0000256" key="3">
    <source>
        <dbReference type="SAM" id="SignalP"/>
    </source>
</evidence>
<dbReference type="GO" id="GO:0042157">
    <property type="term" value="P:lipoprotein metabolic process"/>
    <property type="evidence" value="ECO:0007669"/>
    <property type="project" value="TreeGrafter"/>
</dbReference>
<dbReference type="InterPro" id="IPR039988">
    <property type="entry name" value="MTTP"/>
</dbReference>
<dbReference type="KEGG" id="dpl:KGM_213188"/>
<dbReference type="SUPFAM" id="SSF48431">
    <property type="entry name" value="Lipovitellin-phosvitin complex, superhelical domain"/>
    <property type="match status" value="1"/>
</dbReference>
<dbReference type="STRING" id="278856.A0A212FAV5"/>
<dbReference type="PROSITE" id="PS51211">
    <property type="entry name" value="VITELLOGENIN"/>
    <property type="match status" value="1"/>
</dbReference>
<comment type="caution">
    <text evidence="5">The sequence shown here is derived from an EMBL/GenBank/DDBJ whole genome shotgun (WGS) entry which is preliminary data.</text>
</comment>
<protein>
    <submittedName>
        <fullName evidence="5">Microsomal triglyceride transfer protein large subunit</fullName>
    </submittedName>
</protein>
<dbReference type="InterPro" id="IPR015819">
    <property type="entry name" value="Lipid_transp_b-sht_shell"/>
</dbReference>
<dbReference type="GO" id="GO:0016323">
    <property type="term" value="C:basolateral plasma membrane"/>
    <property type="evidence" value="ECO:0007669"/>
    <property type="project" value="TreeGrafter"/>
</dbReference>
<dbReference type="FunCoup" id="A0A212FAV5">
    <property type="interactions" value="393"/>
</dbReference>
<dbReference type="AlphaFoldDB" id="A0A212FAV5"/>
<accession>A0A212FAV5</accession>
<evidence type="ECO:0000313" key="5">
    <source>
        <dbReference type="EMBL" id="OWR50861.1"/>
    </source>
</evidence>
<dbReference type="Gene3D" id="2.30.230.10">
    <property type="entry name" value="Lipovitellin, beta-sheet shell regions, chain A"/>
    <property type="match status" value="1"/>
</dbReference>
<reference evidence="5 6" key="1">
    <citation type="journal article" date="2011" name="Cell">
        <title>The monarch butterfly genome yields insights into long-distance migration.</title>
        <authorList>
            <person name="Zhan S."/>
            <person name="Merlin C."/>
            <person name="Boore J.L."/>
            <person name="Reppert S.M."/>
        </authorList>
    </citation>
    <scope>NUCLEOTIDE SEQUENCE [LARGE SCALE GENOMIC DNA]</scope>
    <source>
        <strain evidence="5">F-2</strain>
    </source>
</reference>
<sequence>MLRYIIILYCSAILQTTTSSSESRTDSRQLKLFEEPISYDVESTVLLNELERKEKEVSYKVKAKLNVIPLWTEAGVQSVLKFELLSPHLFSRSKSVTADYLPMNSIWNLYSHSTFYAHWKLGLIETAYLDPKDPVAIQNFKRSLMSVFQFEAVGKELNETDVSGTCHVQYETTSANTVRKYKSSCRLDDWPEIEEGVVKSRRLARYTLDDRRHSLRDLHAEELHELVAGGRGGRGGLKARAWLRLTADEAAGAMVPQASSLAEALAGLPDHVAAESLQAAPVQVTDPLYLEESLEIELEAAILELRDHSAERHPGPEGGEGGEAMTAHVIRRLVRALRAAPLPALVPILSDDHDPEYLRQMCMALGLAGTAHTHATAMRFFRLRSRDAPVKLVHTYLAALALTPQPHESVVEDVLRLAEEMTDLELAESALLAGAAAAAGDERLSAGARHALTKSLVRCKTDECRRVRIAALGNLKREDTVELLLEHAEAGRRGVALAALDALGGTLAALRTDTRLPRLERLVLRPSPLELRAAALDLLLRCSAEAPFGLTRLMLELHGGAPLELVRLAWHRLHALADDHPHVRNMMKLLPRRLRGWEVQAMAGTSSVLVRELGAVDGWRARLESVQVASGGLLRRGRVHLSAVAPHGDSDDTLAVEFWTRGLEAIAGNGQNSDEEDEEGVEVSGGLALSVGGVRGRSVTLFTGQGELLGHVWAGTASEPTPVLRAARTVGASGVVLPLLDGAALRLERDSLQLLALDAAAQVSLWSRSARSQMGLSVALEAAWGARVEAAGARLTAQSWLRGAPRMAVEADLDFYDGNVLCVRVYTIGCDSSYGSELVSRTGMKHVWRHTHTNTHTHTHTHKYKYTHTQIQIHTHTHTYTIQVQIHTHDHLGV</sequence>
<dbReference type="SUPFAM" id="SSF56968">
    <property type="entry name" value="Lipovitellin-phosvitin complex, beta-sheet shell regions"/>
    <property type="match status" value="1"/>
</dbReference>
<proteinExistence type="predicted"/>
<dbReference type="Pfam" id="PF01347">
    <property type="entry name" value="Vitellogenin_N"/>
    <property type="match status" value="1"/>
</dbReference>
<keyword evidence="1 3" id="KW-0732">Signal</keyword>
<evidence type="ECO:0000259" key="4">
    <source>
        <dbReference type="PROSITE" id="PS51211"/>
    </source>
</evidence>